<keyword evidence="11" id="KW-1185">Reference proteome</keyword>
<evidence type="ECO:0000256" key="9">
    <source>
        <dbReference type="RuleBase" id="RU367070"/>
    </source>
</evidence>
<dbReference type="GO" id="GO:0120170">
    <property type="term" value="F:intraciliary transport particle B binding"/>
    <property type="evidence" value="ECO:0007669"/>
    <property type="project" value="TreeGrafter"/>
</dbReference>
<evidence type="ECO:0000313" key="11">
    <source>
        <dbReference type="Proteomes" id="UP000050741"/>
    </source>
</evidence>
<dbReference type="Proteomes" id="UP000050741">
    <property type="component" value="Unassembled WGS sequence"/>
</dbReference>
<dbReference type="GO" id="GO:0030992">
    <property type="term" value="C:intraciliary transport particle B"/>
    <property type="evidence" value="ECO:0007669"/>
    <property type="project" value="TreeGrafter"/>
</dbReference>
<feature type="region of interest" description="Disordered" evidence="10">
    <location>
        <begin position="214"/>
        <end position="247"/>
    </location>
</feature>
<organism evidence="11 12">
    <name type="scientific">Globodera pallida</name>
    <name type="common">Potato cyst nematode worm</name>
    <name type="synonym">Heterodera pallida</name>
    <dbReference type="NCBI Taxonomy" id="36090"/>
    <lineage>
        <taxon>Eukaryota</taxon>
        <taxon>Metazoa</taxon>
        <taxon>Ecdysozoa</taxon>
        <taxon>Nematoda</taxon>
        <taxon>Chromadorea</taxon>
        <taxon>Rhabditida</taxon>
        <taxon>Tylenchina</taxon>
        <taxon>Tylenchomorpha</taxon>
        <taxon>Tylenchoidea</taxon>
        <taxon>Heteroderidae</taxon>
        <taxon>Heteroderinae</taxon>
        <taxon>Globodera</taxon>
    </lineage>
</organism>
<evidence type="ECO:0000256" key="4">
    <source>
        <dbReference type="ARBA" id="ARBA00022794"/>
    </source>
</evidence>
<dbReference type="PANTHER" id="PTHR20931:SF0">
    <property type="entry name" value="TETRATRICOPEPTIDE REPEAT PROTEIN 30"/>
    <property type="match status" value="1"/>
</dbReference>
<evidence type="ECO:0000256" key="10">
    <source>
        <dbReference type="SAM" id="MobiDB-lite"/>
    </source>
</evidence>
<evidence type="ECO:0000256" key="5">
    <source>
        <dbReference type="ARBA" id="ARBA00022803"/>
    </source>
</evidence>
<dbReference type="PROSITE" id="PS50005">
    <property type="entry name" value="TPR"/>
    <property type="match status" value="1"/>
</dbReference>
<dbReference type="InterPro" id="IPR039941">
    <property type="entry name" value="TT30"/>
</dbReference>
<dbReference type="SUPFAM" id="SSF48452">
    <property type="entry name" value="TPR-like"/>
    <property type="match status" value="1"/>
</dbReference>
<keyword evidence="6 9" id="KW-0969">Cilium</keyword>
<keyword evidence="3" id="KW-0677">Repeat</keyword>
<dbReference type="SMART" id="SM00028">
    <property type="entry name" value="TPR"/>
    <property type="match status" value="3"/>
</dbReference>
<feature type="compositionally biased region" description="Basic and acidic residues" evidence="10">
    <location>
        <begin position="231"/>
        <end position="246"/>
    </location>
</feature>
<dbReference type="AlphaFoldDB" id="A0A183CM87"/>
<protein>
    <recommendedName>
        <fullName evidence="9">Tetratricopeptide repeat protein 30</fullName>
    </recommendedName>
</protein>
<keyword evidence="4 9" id="KW-0970">Cilium biogenesis/degradation</keyword>
<evidence type="ECO:0000256" key="6">
    <source>
        <dbReference type="ARBA" id="ARBA00023069"/>
    </source>
</evidence>
<comment type="function">
    <text evidence="9">Required for polyglutamylation of axonemal tubulin. Plays a role in anterograde intraflagellar transport (IFT), the process by which cilia precursors are transported from the base of the cilium to the site of their incorporation at the tip.</text>
</comment>
<name>A0A183CM87_GLOPA</name>
<evidence type="ECO:0000256" key="1">
    <source>
        <dbReference type="ARBA" id="ARBA00004138"/>
    </source>
</evidence>
<evidence type="ECO:0000256" key="2">
    <source>
        <dbReference type="ARBA" id="ARBA00009522"/>
    </source>
</evidence>
<dbReference type="InterPro" id="IPR019734">
    <property type="entry name" value="TPR_rpt"/>
</dbReference>
<comment type="similarity">
    <text evidence="2 9">Belongs to the TTC30/dfy-1/fleer family.</text>
</comment>
<accession>A0A183CM87</accession>
<reference evidence="12" key="2">
    <citation type="submission" date="2016-06" db="UniProtKB">
        <authorList>
            <consortium name="WormBaseParasite"/>
        </authorList>
    </citation>
    <scope>IDENTIFICATION</scope>
</reference>
<dbReference type="GO" id="GO:0042073">
    <property type="term" value="P:intraciliary transport"/>
    <property type="evidence" value="ECO:0007669"/>
    <property type="project" value="UniProtKB-UniRule"/>
</dbReference>
<keyword evidence="7 9" id="KW-0966">Cell projection</keyword>
<dbReference type="GO" id="GO:0005879">
    <property type="term" value="C:axonemal microtubule"/>
    <property type="evidence" value="ECO:0007669"/>
    <property type="project" value="UniProtKB-UniRule"/>
</dbReference>
<dbReference type="InterPro" id="IPR011990">
    <property type="entry name" value="TPR-like_helical_dom_sf"/>
</dbReference>
<dbReference type="PANTHER" id="PTHR20931">
    <property type="entry name" value="TETRATRICOPEPTIDE REPEAT PROTEIN 30"/>
    <property type="match status" value="1"/>
</dbReference>
<evidence type="ECO:0000256" key="8">
    <source>
        <dbReference type="PROSITE-ProRule" id="PRU00339"/>
    </source>
</evidence>
<sequence length="297" mass="34240">MAFLPIKDGEFTSTIYGMIKENKFADSIRVLQYELQRNPESRAALSLLGYCYQHIQDFIMAAECYEKLSELYPQHVDYRLYHAQALYNAFMFPEAVSALALINDPKMECKAVKLDAAIKYREEDVENARILVEQFDNEDPDMEVNMACLDYKEANFDGALRRFTAAMAQQRVDESPGSQNQLTYAIALCHYQMHDFPQALQMITEIINRTVKDHQVHRSGSTNSKILPNFEQHEKHPQAPPREDSYTKFYHPESGAFSARRALSSEEFLNNLKRCSDRKAKHANILLSIVGFVFPFL</sequence>
<comment type="subcellular location">
    <subcellularLocation>
        <location evidence="1 9">Cell projection</location>
        <location evidence="1 9">Cilium</location>
    </subcellularLocation>
</comment>
<evidence type="ECO:0000313" key="12">
    <source>
        <dbReference type="WBParaSite" id="GPLIN_001399300"/>
    </source>
</evidence>
<proteinExistence type="inferred from homology"/>
<evidence type="ECO:0000256" key="3">
    <source>
        <dbReference type="ARBA" id="ARBA00022737"/>
    </source>
</evidence>
<feature type="repeat" description="TPR" evidence="8">
    <location>
        <begin position="42"/>
        <end position="75"/>
    </location>
</feature>
<evidence type="ECO:0000256" key="7">
    <source>
        <dbReference type="ARBA" id="ARBA00023273"/>
    </source>
</evidence>
<keyword evidence="5 8" id="KW-0802">TPR repeat</keyword>
<dbReference type="WBParaSite" id="GPLIN_001399300">
    <property type="protein sequence ID" value="GPLIN_001399300"/>
    <property type="gene ID" value="GPLIN_001399300"/>
</dbReference>
<dbReference type="Gene3D" id="1.25.40.10">
    <property type="entry name" value="Tetratricopeptide repeat domain"/>
    <property type="match status" value="2"/>
</dbReference>
<reference evidence="11" key="1">
    <citation type="submission" date="2014-05" db="EMBL/GenBank/DDBJ databases">
        <title>The genome and life-stage specific transcriptomes of Globodera pallida elucidate key aspects of plant parasitism by a cyst nematode.</title>
        <authorList>
            <person name="Cotton J.A."/>
            <person name="Lilley C.J."/>
            <person name="Jones L.M."/>
            <person name="Kikuchi T."/>
            <person name="Reid A.J."/>
            <person name="Thorpe P."/>
            <person name="Tsai I.J."/>
            <person name="Beasley H."/>
            <person name="Blok V."/>
            <person name="Cock P.J.A."/>
            <person name="Van den Akker S.E."/>
            <person name="Holroyd N."/>
            <person name="Hunt M."/>
            <person name="Mantelin S."/>
            <person name="Naghra H."/>
            <person name="Pain A."/>
            <person name="Palomares-Rius J.E."/>
            <person name="Zarowiecki M."/>
            <person name="Berriman M."/>
            <person name="Jones J.T."/>
            <person name="Urwin P.E."/>
        </authorList>
    </citation>
    <scope>NUCLEOTIDE SEQUENCE [LARGE SCALE GENOMIC DNA]</scope>
    <source>
        <strain evidence="11">Lindley</strain>
    </source>
</reference>